<evidence type="ECO:0000256" key="4">
    <source>
        <dbReference type="ARBA" id="ARBA00022496"/>
    </source>
</evidence>
<comment type="subcellular location">
    <subcellularLocation>
        <location evidence="1">Cell membrane</location>
        <topology evidence="1">Peripheral membrane protein</topology>
    </subcellularLocation>
</comment>
<keyword evidence="6" id="KW-0406">Ion transport</keyword>
<evidence type="ECO:0000259" key="8">
    <source>
        <dbReference type="SMART" id="SM00382"/>
    </source>
</evidence>
<evidence type="ECO:0000256" key="2">
    <source>
        <dbReference type="ARBA" id="ARBA00022448"/>
    </source>
</evidence>
<dbReference type="GO" id="GO:0005524">
    <property type="term" value="F:ATP binding"/>
    <property type="evidence" value="ECO:0007669"/>
    <property type="project" value="InterPro"/>
</dbReference>
<keyword evidence="10" id="KW-1185">Reference proteome</keyword>
<evidence type="ECO:0000313" key="10">
    <source>
        <dbReference type="Proteomes" id="UP000502136"/>
    </source>
</evidence>
<dbReference type="InterPro" id="IPR051535">
    <property type="entry name" value="Siderophore_ABC-ATPase"/>
</dbReference>
<dbReference type="GO" id="GO:0006826">
    <property type="term" value="P:iron ion transport"/>
    <property type="evidence" value="ECO:0007669"/>
    <property type="project" value="UniProtKB-KW"/>
</dbReference>
<sequence>MSRGPGYLKSVELLRSGIADPQEYPFSLPAVRSLERLPLHPKVTYLIGENGTGKSTLLEAIAVAWGFNPEGGTINFNFSTAETHSELHRHLRLARGVHKPRDGFFFRAESYYNLASEIERLDRPGGERASGPPIIDSYGGKPLHEQSHGESFFATFLHRFGGRGLYILDEPEAALSPLRQLSVLSRIHQLVQKHSQFIIATHSPILMAYPDADIYLLGPDGAERVELEETPHWSTMKQFVNHKQTMLDELLADD</sequence>
<dbReference type="Gene3D" id="3.40.50.300">
    <property type="entry name" value="P-loop containing nucleotide triphosphate hydrolases"/>
    <property type="match status" value="2"/>
</dbReference>
<dbReference type="PANTHER" id="PTHR42771">
    <property type="entry name" value="IRON(3+)-HYDROXAMATE IMPORT ATP-BINDING PROTEIN FHUC"/>
    <property type="match status" value="1"/>
</dbReference>
<dbReference type="PANTHER" id="PTHR42771:SF2">
    <property type="entry name" value="IRON(3+)-HYDROXAMATE IMPORT ATP-BINDING PROTEIN FHUC"/>
    <property type="match status" value="1"/>
</dbReference>
<protein>
    <submittedName>
        <fullName evidence="9">AAA family ATPase</fullName>
    </submittedName>
</protein>
<dbReference type="GO" id="GO:0005886">
    <property type="term" value="C:plasma membrane"/>
    <property type="evidence" value="ECO:0007669"/>
    <property type="project" value="UniProtKB-SubCell"/>
</dbReference>
<reference evidence="9 10" key="1">
    <citation type="submission" date="2020-04" db="EMBL/GenBank/DDBJ databases">
        <title>Novel Paenibacillus strain UniB2 isolated from commercial digestive syrup.</title>
        <authorList>
            <person name="Thorat V."/>
            <person name="Kirdat K."/>
            <person name="Tiwarekar B."/>
            <person name="Yadav A."/>
        </authorList>
    </citation>
    <scope>NUCLEOTIDE SEQUENCE [LARGE SCALE GENOMIC DNA]</scope>
    <source>
        <strain evidence="9 10">UniB2</strain>
    </source>
</reference>
<dbReference type="Proteomes" id="UP000502136">
    <property type="component" value="Chromosome"/>
</dbReference>
<dbReference type="InterPro" id="IPR027417">
    <property type="entry name" value="P-loop_NTPase"/>
</dbReference>
<dbReference type="Pfam" id="PF13304">
    <property type="entry name" value="AAA_21"/>
    <property type="match status" value="1"/>
</dbReference>
<keyword evidence="3" id="KW-1003">Cell membrane</keyword>
<feature type="domain" description="AAA+ ATPase" evidence="8">
    <location>
        <begin position="40"/>
        <end position="220"/>
    </location>
</feature>
<evidence type="ECO:0000256" key="5">
    <source>
        <dbReference type="ARBA" id="ARBA00023004"/>
    </source>
</evidence>
<dbReference type="SUPFAM" id="SSF52540">
    <property type="entry name" value="P-loop containing nucleoside triphosphate hydrolases"/>
    <property type="match status" value="1"/>
</dbReference>
<dbReference type="AlphaFoldDB" id="A0A6H2GZX4"/>
<dbReference type="InterPro" id="IPR038729">
    <property type="entry name" value="Rad50/SbcC_AAA"/>
</dbReference>
<evidence type="ECO:0000256" key="6">
    <source>
        <dbReference type="ARBA" id="ARBA00023065"/>
    </source>
</evidence>
<dbReference type="Pfam" id="PF13476">
    <property type="entry name" value="AAA_23"/>
    <property type="match status" value="1"/>
</dbReference>
<accession>A0A6H2GZX4</accession>
<dbReference type="InterPro" id="IPR003593">
    <property type="entry name" value="AAA+_ATPase"/>
</dbReference>
<evidence type="ECO:0000256" key="7">
    <source>
        <dbReference type="ARBA" id="ARBA00023136"/>
    </source>
</evidence>
<keyword evidence="5" id="KW-0408">Iron</keyword>
<evidence type="ECO:0000256" key="3">
    <source>
        <dbReference type="ARBA" id="ARBA00022475"/>
    </source>
</evidence>
<proteinExistence type="predicted"/>
<dbReference type="SMART" id="SM00382">
    <property type="entry name" value="AAA"/>
    <property type="match status" value="1"/>
</dbReference>
<evidence type="ECO:0000256" key="1">
    <source>
        <dbReference type="ARBA" id="ARBA00004202"/>
    </source>
</evidence>
<evidence type="ECO:0000313" key="9">
    <source>
        <dbReference type="EMBL" id="QJC52991.1"/>
    </source>
</evidence>
<dbReference type="InterPro" id="IPR003959">
    <property type="entry name" value="ATPase_AAA_core"/>
</dbReference>
<dbReference type="KEGG" id="palr:HGI30_16385"/>
<dbReference type="EMBL" id="CP051428">
    <property type="protein sequence ID" value="QJC52991.1"/>
    <property type="molecule type" value="Genomic_DNA"/>
</dbReference>
<dbReference type="GO" id="GO:0016887">
    <property type="term" value="F:ATP hydrolysis activity"/>
    <property type="evidence" value="ECO:0007669"/>
    <property type="project" value="InterPro"/>
</dbReference>
<keyword evidence="2" id="KW-0813">Transport</keyword>
<dbReference type="RefSeq" id="WP_168908540.1">
    <property type="nucleotide sequence ID" value="NZ_CP051428.1"/>
</dbReference>
<keyword evidence="7" id="KW-0472">Membrane</keyword>
<dbReference type="GO" id="GO:0006302">
    <property type="term" value="P:double-strand break repair"/>
    <property type="evidence" value="ECO:0007669"/>
    <property type="project" value="InterPro"/>
</dbReference>
<name>A0A6H2GZX4_9BACL</name>
<organism evidence="9 10">
    <name type="scientific">Paenibacillus albicereus</name>
    <dbReference type="NCBI Taxonomy" id="2726185"/>
    <lineage>
        <taxon>Bacteria</taxon>
        <taxon>Bacillati</taxon>
        <taxon>Bacillota</taxon>
        <taxon>Bacilli</taxon>
        <taxon>Bacillales</taxon>
        <taxon>Paenibacillaceae</taxon>
        <taxon>Paenibacillus</taxon>
    </lineage>
</organism>
<keyword evidence="4" id="KW-0410">Iron transport</keyword>
<gene>
    <name evidence="9" type="ORF">HGI30_16385</name>
</gene>